<evidence type="ECO:0000313" key="10">
    <source>
        <dbReference type="EMBL" id="KKQ01957.1"/>
    </source>
</evidence>
<feature type="transmembrane region" description="Helical" evidence="8">
    <location>
        <begin position="182"/>
        <end position="198"/>
    </location>
</feature>
<dbReference type="PANTHER" id="PTHR33908:SF11">
    <property type="entry name" value="MEMBRANE PROTEIN"/>
    <property type="match status" value="1"/>
</dbReference>
<evidence type="ECO:0000256" key="8">
    <source>
        <dbReference type="SAM" id="Phobius"/>
    </source>
</evidence>
<comment type="subcellular location">
    <subcellularLocation>
        <location evidence="1">Cell membrane</location>
        <topology evidence="1">Multi-pass membrane protein</topology>
    </subcellularLocation>
</comment>
<feature type="transmembrane region" description="Helical" evidence="8">
    <location>
        <begin position="341"/>
        <end position="363"/>
    </location>
</feature>
<evidence type="ECO:0000256" key="1">
    <source>
        <dbReference type="ARBA" id="ARBA00004651"/>
    </source>
</evidence>
<dbReference type="PANTHER" id="PTHR33908">
    <property type="entry name" value="MANNOSYLTRANSFERASE YKCB-RELATED"/>
    <property type="match status" value="1"/>
</dbReference>
<evidence type="ECO:0000256" key="7">
    <source>
        <dbReference type="ARBA" id="ARBA00023136"/>
    </source>
</evidence>
<evidence type="ECO:0000256" key="6">
    <source>
        <dbReference type="ARBA" id="ARBA00022989"/>
    </source>
</evidence>
<dbReference type="GO" id="GO:0016763">
    <property type="term" value="F:pentosyltransferase activity"/>
    <property type="evidence" value="ECO:0007669"/>
    <property type="project" value="TreeGrafter"/>
</dbReference>
<feature type="transmembrane region" description="Helical" evidence="8">
    <location>
        <begin position="6"/>
        <end position="24"/>
    </location>
</feature>
<feature type="domain" description="Glycosyltransferase RgtA/B/C/D-like" evidence="9">
    <location>
        <begin position="62"/>
        <end position="225"/>
    </location>
</feature>
<organism evidence="10 11">
    <name type="scientific">Candidatus Roizmanbacteria bacterium GW2011_GWA2_36_23</name>
    <dbReference type="NCBI Taxonomy" id="1618480"/>
    <lineage>
        <taxon>Bacteria</taxon>
        <taxon>Candidatus Roizmaniibacteriota</taxon>
    </lineage>
</organism>
<evidence type="ECO:0000256" key="3">
    <source>
        <dbReference type="ARBA" id="ARBA00022676"/>
    </source>
</evidence>
<sequence length="422" mass="48935">MIKQLIYIVPIILLLIFSIILIFFRFTDIPGNLAFDEVEFAKLALSLDGKTYIPYSPLATGHSTLYFYFILLSFKIIGINIFALRLPSAIFGILSIIVFYYIMKTVFKKLNILMPFLLALVFLSSRWFFNFARFSFEATLLIFLELMSLYFLISWLNNPKGYIKLIFVGIFAGLAYNSYTPGRIFFLVPLFAIIYSFIHKSKNFRNFINLINYKTVISFIIPFIIIIAPLAVYLTQNPDNRFDKQFFLKNTEMKASEKIGYLISNISSTALMFNFKGDLNGRHNYPGKSALNPLMGLFFLAGFIIAIIKRNEIINRIFIFYFFIALLPAILTYPWENPNMLRTVSVVPSVVYFIGLTITNLGSVKLKLIRISKKIIFSLIVLLLISFCYEIRTYFLYQSNVFNEAFEIKQDLKTALKNNYEK</sequence>
<feature type="transmembrane region" description="Helical" evidence="8">
    <location>
        <begin position="375"/>
        <end position="397"/>
    </location>
</feature>
<gene>
    <name evidence="10" type="ORF">US11_C0002G0016</name>
</gene>
<accession>A0A0G0E8W2</accession>
<evidence type="ECO:0000259" key="9">
    <source>
        <dbReference type="Pfam" id="PF13231"/>
    </source>
</evidence>
<proteinExistence type="predicted"/>
<feature type="transmembrane region" description="Helical" evidence="8">
    <location>
        <begin position="210"/>
        <end position="234"/>
    </location>
</feature>
<keyword evidence="5 8" id="KW-0812">Transmembrane</keyword>
<dbReference type="STRING" id="1618480.US11_C0002G0016"/>
<dbReference type="AlphaFoldDB" id="A0A0G0E8W2"/>
<evidence type="ECO:0000313" key="11">
    <source>
        <dbReference type="Proteomes" id="UP000034344"/>
    </source>
</evidence>
<dbReference type="Pfam" id="PF13231">
    <property type="entry name" value="PMT_2"/>
    <property type="match status" value="1"/>
</dbReference>
<keyword evidence="7 8" id="KW-0472">Membrane</keyword>
<dbReference type="InterPro" id="IPR038731">
    <property type="entry name" value="RgtA/B/C-like"/>
</dbReference>
<feature type="transmembrane region" description="Helical" evidence="8">
    <location>
        <begin position="110"/>
        <end position="128"/>
    </location>
</feature>
<keyword evidence="6 8" id="KW-1133">Transmembrane helix</keyword>
<evidence type="ECO:0000256" key="5">
    <source>
        <dbReference type="ARBA" id="ARBA00022692"/>
    </source>
</evidence>
<evidence type="ECO:0000256" key="2">
    <source>
        <dbReference type="ARBA" id="ARBA00022475"/>
    </source>
</evidence>
<dbReference type="Proteomes" id="UP000034344">
    <property type="component" value="Unassembled WGS sequence"/>
</dbReference>
<keyword evidence="4" id="KW-0808">Transferase</keyword>
<comment type="caution">
    <text evidence="10">The sequence shown here is derived from an EMBL/GenBank/DDBJ whole genome shotgun (WGS) entry which is preliminary data.</text>
</comment>
<feature type="transmembrane region" description="Helical" evidence="8">
    <location>
        <begin position="134"/>
        <end position="153"/>
    </location>
</feature>
<feature type="transmembrane region" description="Helical" evidence="8">
    <location>
        <begin position="317"/>
        <end position="335"/>
    </location>
</feature>
<keyword evidence="2" id="KW-1003">Cell membrane</keyword>
<dbReference type="EMBL" id="LBRS01000002">
    <property type="protein sequence ID" value="KKQ01957.1"/>
    <property type="molecule type" value="Genomic_DNA"/>
</dbReference>
<evidence type="ECO:0000256" key="4">
    <source>
        <dbReference type="ARBA" id="ARBA00022679"/>
    </source>
</evidence>
<feature type="transmembrane region" description="Helical" evidence="8">
    <location>
        <begin position="88"/>
        <end position="103"/>
    </location>
</feature>
<dbReference type="InterPro" id="IPR050297">
    <property type="entry name" value="LipidA_mod_glycosyltrf_83"/>
</dbReference>
<dbReference type="GO" id="GO:0005886">
    <property type="term" value="C:plasma membrane"/>
    <property type="evidence" value="ECO:0007669"/>
    <property type="project" value="UniProtKB-SubCell"/>
</dbReference>
<reference evidence="10 11" key="1">
    <citation type="journal article" date="2015" name="Nature">
        <title>rRNA introns, odd ribosomes, and small enigmatic genomes across a large radiation of phyla.</title>
        <authorList>
            <person name="Brown C.T."/>
            <person name="Hug L.A."/>
            <person name="Thomas B.C."/>
            <person name="Sharon I."/>
            <person name="Castelle C.J."/>
            <person name="Singh A."/>
            <person name="Wilkins M.J."/>
            <person name="Williams K.H."/>
            <person name="Banfield J.F."/>
        </authorList>
    </citation>
    <scope>NUCLEOTIDE SEQUENCE [LARGE SCALE GENOMIC DNA]</scope>
</reference>
<name>A0A0G0E8W2_9BACT</name>
<feature type="transmembrane region" description="Helical" evidence="8">
    <location>
        <begin position="290"/>
        <end position="308"/>
    </location>
</feature>
<keyword evidence="3" id="KW-0328">Glycosyltransferase</keyword>
<protein>
    <recommendedName>
        <fullName evidence="9">Glycosyltransferase RgtA/B/C/D-like domain-containing protein</fullName>
    </recommendedName>
</protein>
<dbReference type="GO" id="GO:0009103">
    <property type="term" value="P:lipopolysaccharide biosynthetic process"/>
    <property type="evidence" value="ECO:0007669"/>
    <property type="project" value="UniProtKB-ARBA"/>
</dbReference>